<keyword evidence="1" id="KW-1133">Transmembrane helix</keyword>
<feature type="transmembrane region" description="Helical" evidence="1">
    <location>
        <begin position="12"/>
        <end position="34"/>
    </location>
</feature>
<proteinExistence type="predicted"/>
<keyword evidence="1" id="KW-0812">Transmembrane</keyword>
<gene>
    <name evidence="2" type="ORF">Mgra_00004723</name>
</gene>
<keyword evidence="1" id="KW-0472">Membrane</keyword>
<dbReference type="OrthoDB" id="5904230at2759"/>
<dbReference type="AlphaFoldDB" id="A0A8S9ZQV9"/>
<evidence type="ECO:0000256" key="1">
    <source>
        <dbReference type="SAM" id="Phobius"/>
    </source>
</evidence>
<protein>
    <submittedName>
        <fullName evidence="2">Uncharacterized protein</fullName>
    </submittedName>
</protein>
<dbReference type="Pfam" id="PF10317">
    <property type="entry name" value="7TM_GPCR_Srd"/>
    <property type="match status" value="1"/>
</dbReference>
<dbReference type="EMBL" id="JABEBT010000037">
    <property type="protein sequence ID" value="KAF7635811.1"/>
    <property type="molecule type" value="Genomic_DNA"/>
</dbReference>
<name>A0A8S9ZQV9_9BILA</name>
<feature type="transmembrane region" description="Helical" evidence="1">
    <location>
        <begin position="223"/>
        <end position="246"/>
    </location>
</feature>
<dbReference type="Gene3D" id="1.20.1070.10">
    <property type="entry name" value="Rhodopsin 7-helix transmembrane proteins"/>
    <property type="match status" value="1"/>
</dbReference>
<comment type="caution">
    <text evidence="2">The sequence shown here is derived from an EMBL/GenBank/DDBJ whole genome shotgun (WGS) entry which is preliminary data.</text>
</comment>
<dbReference type="Proteomes" id="UP000605970">
    <property type="component" value="Unassembled WGS sequence"/>
</dbReference>
<organism evidence="2 3">
    <name type="scientific">Meloidogyne graminicola</name>
    <dbReference type="NCBI Taxonomy" id="189291"/>
    <lineage>
        <taxon>Eukaryota</taxon>
        <taxon>Metazoa</taxon>
        <taxon>Ecdysozoa</taxon>
        <taxon>Nematoda</taxon>
        <taxon>Chromadorea</taxon>
        <taxon>Rhabditida</taxon>
        <taxon>Tylenchina</taxon>
        <taxon>Tylenchomorpha</taxon>
        <taxon>Tylenchoidea</taxon>
        <taxon>Meloidogynidae</taxon>
        <taxon>Meloidogyninae</taxon>
        <taxon>Meloidogyne</taxon>
    </lineage>
</organism>
<feature type="transmembrane region" description="Helical" evidence="1">
    <location>
        <begin position="78"/>
        <end position="99"/>
    </location>
</feature>
<reference evidence="2" key="1">
    <citation type="journal article" date="2020" name="Ecol. Evol.">
        <title>Genome structure and content of the rice root-knot nematode (Meloidogyne graminicola).</title>
        <authorList>
            <person name="Phan N.T."/>
            <person name="Danchin E.G.J."/>
            <person name="Klopp C."/>
            <person name="Perfus-Barbeoch L."/>
            <person name="Kozlowski D.K."/>
            <person name="Koutsovoulos G.D."/>
            <person name="Lopez-Roques C."/>
            <person name="Bouchez O."/>
            <person name="Zahm M."/>
            <person name="Besnard G."/>
            <person name="Bellafiore S."/>
        </authorList>
    </citation>
    <scope>NUCLEOTIDE SEQUENCE</scope>
    <source>
        <strain evidence="2">VN-18</strain>
    </source>
</reference>
<accession>A0A8S9ZQV9</accession>
<evidence type="ECO:0000313" key="3">
    <source>
        <dbReference type="Proteomes" id="UP000605970"/>
    </source>
</evidence>
<dbReference type="InterPro" id="IPR019421">
    <property type="entry name" value="7TM_GPCR_serpentine_rcpt_Srd"/>
</dbReference>
<sequence>MTLLLFNIISQLDYWICLIFGFNLNLFLIWLILFKTPKEIYYFLIIECFGQELYIFNENGTIYYIIPTGDLTIGLIRYTLMLIIALFIALFYAIFILFISPYNDFNIVNNQQYLNNTNLILFQIIDISNLNNSSIIKLFILIFPTIFTLIPFIIIIIIANKMVKYINNNTFPNSKLKNYIKQLTKNLIILAIVPFIYFISTIIPIIFSKFVSNKSTEIYPNTFYLQYICFIFLHLIPIFNPIICILTNKPYRKFIN</sequence>
<keyword evidence="3" id="KW-1185">Reference proteome</keyword>
<dbReference type="SUPFAM" id="SSF81321">
    <property type="entry name" value="Family A G protein-coupled receptor-like"/>
    <property type="match status" value="1"/>
</dbReference>
<evidence type="ECO:0000313" key="2">
    <source>
        <dbReference type="EMBL" id="KAF7635811.1"/>
    </source>
</evidence>
<feature type="transmembrane region" description="Helical" evidence="1">
    <location>
        <begin position="138"/>
        <end position="159"/>
    </location>
</feature>
<feature type="transmembrane region" description="Helical" evidence="1">
    <location>
        <begin position="187"/>
        <end position="211"/>
    </location>
</feature>